<dbReference type="GO" id="GO:0034755">
    <property type="term" value="P:iron ion transmembrane transport"/>
    <property type="evidence" value="ECO:0007669"/>
    <property type="project" value="TreeGrafter"/>
</dbReference>
<dbReference type="GO" id="GO:0005886">
    <property type="term" value="C:plasma membrane"/>
    <property type="evidence" value="ECO:0007669"/>
    <property type="project" value="TreeGrafter"/>
</dbReference>
<evidence type="ECO:0000256" key="5">
    <source>
        <dbReference type="SAM" id="Phobius"/>
    </source>
</evidence>
<comment type="subcellular location">
    <subcellularLocation>
        <location evidence="1">Membrane</location>
        <topology evidence="1">Multi-pass membrane protein</topology>
    </subcellularLocation>
</comment>
<dbReference type="GO" id="GO:0005384">
    <property type="term" value="F:manganese ion transmembrane transporter activity"/>
    <property type="evidence" value="ECO:0007669"/>
    <property type="project" value="TreeGrafter"/>
</dbReference>
<dbReference type="NCBIfam" id="NF037982">
    <property type="entry name" value="Nramp_1"/>
    <property type="match status" value="2"/>
</dbReference>
<name>M0MNS6_HALMO</name>
<sequence>MSAHTDDSSDEPEWSLIGPGLLVAATGVGAGDLAAGLVAGNRYGLNFIWAVLVGIVIKFALNEGVGRYHLATDETILEGIHSLGRWASGFFGGYSLLWGFVYGAAVSSSASLAANALFPAIPFWIYLVAHPILGAVLVLANRYETFENVITVFIVLMVVTVIGSAIAVLPQLGAIIGTGVPALPEGSIVYALGLIGGTGGTITMASYGYWLAEKDWDSPNYIPVMRRDASSAYLITGLFVIALIVMSAALLYGTGASVSGEDGLVALADNLGNQLHPVLRYAFLIGFWSASFTSLLGTWHGVSYLFADFVGEFSSNPVEADQLRDTRAYTFYVLWLTFPPLLLHFLGEPVFIIIIYGVLGAVFMPFLAITLLLLLNSDRVAAAHRNGMVFNTLLTASALLFIVLLANELSTLL</sequence>
<evidence type="ECO:0000256" key="3">
    <source>
        <dbReference type="ARBA" id="ARBA00022989"/>
    </source>
</evidence>
<dbReference type="GO" id="GO:0015086">
    <property type="term" value="F:cadmium ion transmembrane transporter activity"/>
    <property type="evidence" value="ECO:0007669"/>
    <property type="project" value="TreeGrafter"/>
</dbReference>
<dbReference type="eggNOG" id="arCOG04531">
    <property type="taxonomic scope" value="Archaea"/>
</dbReference>
<dbReference type="InterPro" id="IPR001046">
    <property type="entry name" value="NRAMP_fam"/>
</dbReference>
<evidence type="ECO:0000313" key="7">
    <source>
        <dbReference type="Proteomes" id="UP000011568"/>
    </source>
</evidence>
<dbReference type="Pfam" id="PF01566">
    <property type="entry name" value="Nramp"/>
    <property type="match status" value="1"/>
</dbReference>
<feature type="transmembrane region" description="Helical" evidence="5">
    <location>
        <begin position="328"/>
        <end position="347"/>
    </location>
</feature>
<evidence type="ECO:0000256" key="2">
    <source>
        <dbReference type="ARBA" id="ARBA00022692"/>
    </source>
</evidence>
<dbReference type="PANTHER" id="PTHR11706:SF3">
    <property type="entry name" value="METAL ION TRANSPORT PROTEIN"/>
    <property type="match status" value="1"/>
</dbReference>
<feature type="transmembrane region" description="Helical" evidence="5">
    <location>
        <begin position="232"/>
        <end position="252"/>
    </location>
</feature>
<evidence type="ECO:0000256" key="1">
    <source>
        <dbReference type="ARBA" id="ARBA00004141"/>
    </source>
</evidence>
<gene>
    <name evidence="6" type="ORF">C448_06423</name>
</gene>
<evidence type="ECO:0000256" key="4">
    <source>
        <dbReference type="ARBA" id="ARBA00023136"/>
    </source>
</evidence>
<dbReference type="PANTHER" id="PTHR11706">
    <property type="entry name" value="SOLUTE CARRIER PROTEIN FAMILY 11 MEMBER"/>
    <property type="match status" value="1"/>
</dbReference>
<protein>
    <submittedName>
        <fullName evidence="6">Metal ion transport protein</fullName>
    </submittedName>
</protein>
<dbReference type="STRING" id="931277.C448_06423"/>
<dbReference type="PATRIC" id="fig|931277.6.peg.1247"/>
<feature type="transmembrane region" description="Helical" evidence="5">
    <location>
        <begin position="387"/>
        <end position="406"/>
    </location>
</feature>
<dbReference type="OrthoDB" id="213464at2157"/>
<feature type="transmembrane region" description="Helical" evidence="5">
    <location>
        <begin position="281"/>
        <end position="307"/>
    </location>
</feature>
<evidence type="ECO:0000313" key="6">
    <source>
        <dbReference type="EMBL" id="EMA46394.1"/>
    </source>
</evidence>
<dbReference type="Proteomes" id="UP000011568">
    <property type="component" value="Unassembled WGS sequence"/>
</dbReference>
<proteinExistence type="predicted"/>
<feature type="transmembrane region" description="Helical" evidence="5">
    <location>
        <begin position="121"/>
        <end position="140"/>
    </location>
</feature>
<organism evidence="6 7">
    <name type="scientific">Halococcus morrhuae DSM 1307</name>
    <dbReference type="NCBI Taxonomy" id="931277"/>
    <lineage>
        <taxon>Archaea</taxon>
        <taxon>Methanobacteriati</taxon>
        <taxon>Methanobacteriota</taxon>
        <taxon>Stenosarchaea group</taxon>
        <taxon>Halobacteria</taxon>
        <taxon>Halobacteriales</taxon>
        <taxon>Halococcaceae</taxon>
        <taxon>Halococcus</taxon>
    </lineage>
</organism>
<comment type="caution">
    <text evidence="6">The sequence shown here is derived from an EMBL/GenBank/DDBJ whole genome shotgun (WGS) entry which is preliminary data.</text>
</comment>
<dbReference type="AlphaFoldDB" id="M0MNS6"/>
<reference evidence="6 7" key="1">
    <citation type="journal article" date="2014" name="PLoS Genet.">
        <title>Phylogenetically driven sequencing of extremely halophilic archaea reveals strategies for static and dynamic osmo-response.</title>
        <authorList>
            <person name="Becker E.A."/>
            <person name="Seitzer P.M."/>
            <person name="Tritt A."/>
            <person name="Larsen D."/>
            <person name="Krusor M."/>
            <person name="Yao A.I."/>
            <person name="Wu D."/>
            <person name="Madern D."/>
            <person name="Eisen J.A."/>
            <person name="Darling A.E."/>
            <person name="Facciotti M.T."/>
        </authorList>
    </citation>
    <scope>NUCLEOTIDE SEQUENCE [LARGE SCALE GENOMIC DNA]</scope>
    <source>
        <strain evidence="6 7">DSM 1307</strain>
    </source>
</reference>
<feature type="transmembrane region" description="Helical" evidence="5">
    <location>
        <begin position="82"/>
        <end position="101"/>
    </location>
</feature>
<keyword evidence="7" id="KW-1185">Reference proteome</keyword>
<keyword evidence="2 5" id="KW-0812">Transmembrane</keyword>
<keyword evidence="3 5" id="KW-1133">Transmembrane helix</keyword>
<feature type="transmembrane region" description="Helical" evidence="5">
    <location>
        <begin position="353"/>
        <end position="375"/>
    </location>
</feature>
<dbReference type="RefSeq" id="WP_004052903.1">
    <property type="nucleotide sequence ID" value="NZ_AOMC01000091.1"/>
</dbReference>
<feature type="transmembrane region" description="Helical" evidence="5">
    <location>
        <begin position="43"/>
        <end position="61"/>
    </location>
</feature>
<keyword evidence="4 5" id="KW-0472">Membrane</keyword>
<accession>M0MNS6</accession>
<feature type="transmembrane region" description="Helical" evidence="5">
    <location>
        <begin position="152"/>
        <end position="176"/>
    </location>
</feature>
<feature type="transmembrane region" description="Helical" evidence="5">
    <location>
        <begin position="188"/>
        <end position="211"/>
    </location>
</feature>
<dbReference type="EMBL" id="AOMC01000091">
    <property type="protein sequence ID" value="EMA46394.1"/>
    <property type="molecule type" value="Genomic_DNA"/>
</dbReference>